<protein>
    <submittedName>
        <fullName evidence="1">Uncharacterized protein</fullName>
    </submittedName>
</protein>
<organism evidence="1 2">
    <name type="scientific">Pseudoalteromonas luteoviolacea DSM 6061</name>
    <dbReference type="NCBI Taxonomy" id="1365250"/>
    <lineage>
        <taxon>Bacteria</taxon>
        <taxon>Pseudomonadati</taxon>
        <taxon>Pseudomonadota</taxon>
        <taxon>Gammaproteobacteria</taxon>
        <taxon>Alteromonadales</taxon>
        <taxon>Pseudoalteromonadaceae</taxon>
        <taxon>Pseudoalteromonas</taxon>
    </lineage>
</organism>
<comment type="caution">
    <text evidence="1">The sequence shown here is derived from an EMBL/GenBank/DDBJ whole genome shotgun (WGS) entry which is preliminary data.</text>
</comment>
<dbReference type="AlphaFoldDB" id="A0A166X5R7"/>
<sequence length="79" mass="9274">MHKDGRQKVDGHQTMMTLLIYLNDNYDGGRTTFRQDNIEGCLKQVKPFYLNIIYGIKVQKYTLGANTYLELMSFLKHKN</sequence>
<gene>
    <name evidence="1" type="ORF">N475_13115</name>
</gene>
<evidence type="ECO:0000313" key="1">
    <source>
        <dbReference type="EMBL" id="KZN39697.1"/>
    </source>
</evidence>
<reference evidence="1 2" key="1">
    <citation type="submission" date="2013-07" db="EMBL/GenBank/DDBJ databases">
        <title>Comparative Genomic and Metabolomic Analysis of Twelve Strains of Pseudoalteromonas luteoviolacea.</title>
        <authorList>
            <person name="Vynne N.G."/>
            <person name="Mansson M."/>
            <person name="Gram L."/>
        </authorList>
    </citation>
    <scope>NUCLEOTIDE SEQUENCE [LARGE SCALE GENOMIC DNA]</scope>
    <source>
        <strain evidence="1 2">DSM 6061</strain>
    </source>
</reference>
<dbReference type="Gene3D" id="2.60.120.620">
    <property type="entry name" value="q2cbj1_9rhob like domain"/>
    <property type="match status" value="1"/>
</dbReference>
<dbReference type="PATRIC" id="fig|1365250.3.peg.1853"/>
<proteinExistence type="predicted"/>
<dbReference type="Proteomes" id="UP000076643">
    <property type="component" value="Unassembled WGS sequence"/>
</dbReference>
<accession>A0A166X5R7</accession>
<name>A0A166X5R7_9GAMM</name>
<keyword evidence="2" id="KW-1185">Reference proteome</keyword>
<evidence type="ECO:0000313" key="2">
    <source>
        <dbReference type="Proteomes" id="UP000076643"/>
    </source>
</evidence>
<dbReference type="EMBL" id="AUYB01000098">
    <property type="protein sequence ID" value="KZN39697.1"/>
    <property type="molecule type" value="Genomic_DNA"/>
</dbReference>